<dbReference type="SUPFAM" id="SSF56935">
    <property type="entry name" value="Porins"/>
    <property type="match status" value="1"/>
</dbReference>
<keyword evidence="4 8" id="KW-0812">Transmembrane</keyword>
<dbReference type="Proteomes" id="UP001589943">
    <property type="component" value="Unassembled WGS sequence"/>
</dbReference>
<proteinExistence type="inferred from homology"/>
<dbReference type="InterPro" id="IPR037066">
    <property type="entry name" value="Plug_dom_sf"/>
</dbReference>
<accession>A0ABV6PG70</accession>
<reference evidence="13 14" key="1">
    <citation type="submission" date="2024-09" db="EMBL/GenBank/DDBJ databases">
        <authorList>
            <person name="Sun Q."/>
            <person name="Mori K."/>
        </authorList>
    </citation>
    <scope>NUCLEOTIDE SEQUENCE [LARGE SCALE GENOMIC DNA]</scope>
    <source>
        <strain evidence="13 14">NCAIM B.02537</strain>
    </source>
</reference>
<dbReference type="Gene3D" id="2.40.170.20">
    <property type="entry name" value="TonB-dependent receptor, beta-barrel domain"/>
    <property type="match status" value="1"/>
</dbReference>
<feature type="domain" description="TonB-dependent receptor-like beta-barrel" evidence="11">
    <location>
        <begin position="415"/>
        <end position="843"/>
    </location>
</feature>
<comment type="caution">
    <text evidence="13">The sequence shown here is derived from an EMBL/GenBank/DDBJ whole genome shotgun (WGS) entry which is preliminary data.</text>
</comment>
<dbReference type="PANTHER" id="PTHR47234:SF3">
    <property type="entry name" value="SECRETIN_TONB SHORT N-TERMINAL DOMAIN-CONTAINING PROTEIN"/>
    <property type="match status" value="1"/>
</dbReference>
<dbReference type="Gene3D" id="2.170.130.10">
    <property type="entry name" value="TonB-dependent receptor, plug domain"/>
    <property type="match status" value="1"/>
</dbReference>
<dbReference type="InterPro" id="IPR036942">
    <property type="entry name" value="Beta-barrel_TonB_sf"/>
</dbReference>
<keyword evidence="6 8" id="KW-0472">Membrane</keyword>
<evidence type="ECO:0000256" key="10">
    <source>
        <dbReference type="SAM" id="SignalP"/>
    </source>
</evidence>
<evidence type="ECO:0000256" key="3">
    <source>
        <dbReference type="ARBA" id="ARBA00022452"/>
    </source>
</evidence>
<dbReference type="EMBL" id="JBHLTL010000001">
    <property type="protein sequence ID" value="MFC0588827.1"/>
    <property type="molecule type" value="Genomic_DNA"/>
</dbReference>
<evidence type="ECO:0000256" key="2">
    <source>
        <dbReference type="ARBA" id="ARBA00022448"/>
    </source>
</evidence>
<protein>
    <submittedName>
        <fullName evidence="13">TonB-dependent receptor plug domain-containing protein</fullName>
    </submittedName>
</protein>
<keyword evidence="5 9" id="KW-0798">TonB box</keyword>
<evidence type="ECO:0000256" key="4">
    <source>
        <dbReference type="ARBA" id="ARBA00022692"/>
    </source>
</evidence>
<sequence length="894" mass="95389">MRSSAIRRGRSAALAATATATAMSFFLATPAFAQTAATDEAKSDEPSIVVIGTRRTDRTQTDSASPVDVIGAAELTSQPTANMIDAVKNIVPSFYVGQNSISDASTFVRAPSLRGLPSDQVLVMLNGKRFNRSALVQVYVGGDTGLSFGSHGSDLSSLPTLAFKSLEVLRDGATAQYGSDAIAGVLNYGLRDDAGIEMVARYGQYYKGDGESYQIAANVGTKIGDRGFINVTGEYDDDGQTSRGETRPIAAALATNFPSLASQLPHYPLPAQIWGSSPGWGWKAVVNAEYELSDSAKFYAFGNFAHAKADQSFNYRPYYPGSVTLQRDSGAGPVPVSVSGNANFNFPYYLTNCPTGSATCLAGGVVQDTNVFNLNTLYPAGFTPRFVGKTDQAFGVAGIKGDMGKLNYDLSASLSRNQLDLSMYNSINFSYGPQSQTAFQFGKLIQKEFNANLDLTYELDAGLASPLTVSGGLEYRRETYTSTEGDVQSYAAGPFALSRPLYTQTSPGVYALVGTSTNCSDPGAVCTRARSPAASGYGGTSPVYAGTSHESSYGAYIGLEGDLTDTLSMGLAARLEHYDSFGEAVVSKVNAIWHATPQIALRGTIGTGFHAPSPGQNNTQVLTTNFRAGNAIQTGTFPVTSAIAQYYGAIPLKPEKSTNYGVGLVLEPTSNINLTIDLYSIQVRDRIFISQTYTVTPGDITALPELASVGDGGDVNYFTNALDTSTRGIDVVGTYRTDLADGKLNLTLAYNYNENTVKRSVAGTISPEQIDVIKNLAPHHRLNLTAGWTMGDFGLNLAGHYYSSWRAETDYPGQTFGAKVTADAEVSYTFMDHFTLAVGANNLFDTYPDRIKATADNPIFTLTNSTADGQVYPRMGGPFGFNGGFWYARLKVKY</sequence>
<keyword evidence="2 8" id="KW-0813">Transport</keyword>
<dbReference type="InterPro" id="IPR012910">
    <property type="entry name" value="Plug_dom"/>
</dbReference>
<evidence type="ECO:0000256" key="7">
    <source>
        <dbReference type="ARBA" id="ARBA00023237"/>
    </source>
</evidence>
<keyword evidence="3 8" id="KW-1134">Transmembrane beta strand</keyword>
<keyword evidence="13" id="KW-0675">Receptor</keyword>
<dbReference type="Pfam" id="PF00593">
    <property type="entry name" value="TonB_dep_Rec_b-barrel"/>
    <property type="match status" value="1"/>
</dbReference>
<evidence type="ECO:0000256" key="6">
    <source>
        <dbReference type="ARBA" id="ARBA00023136"/>
    </source>
</evidence>
<gene>
    <name evidence="13" type="ORF">ACFFF7_05320</name>
</gene>
<organism evidence="13 14">
    <name type="scientific">Novosphingobium aquiterrae</name>
    <dbReference type="NCBI Taxonomy" id="624388"/>
    <lineage>
        <taxon>Bacteria</taxon>
        <taxon>Pseudomonadati</taxon>
        <taxon>Pseudomonadota</taxon>
        <taxon>Alphaproteobacteria</taxon>
        <taxon>Sphingomonadales</taxon>
        <taxon>Sphingomonadaceae</taxon>
        <taxon>Novosphingobium</taxon>
    </lineage>
</organism>
<evidence type="ECO:0000256" key="9">
    <source>
        <dbReference type="RuleBase" id="RU003357"/>
    </source>
</evidence>
<evidence type="ECO:0000259" key="11">
    <source>
        <dbReference type="Pfam" id="PF00593"/>
    </source>
</evidence>
<dbReference type="InterPro" id="IPR000531">
    <property type="entry name" value="Beta-barrel_TonB"/>
</dbReference>
<dbReference type="PANTHER" id="PTHR47234">
    <property type="match status" value="1"/>
</dbReference>
<dbReference type="Pfam" id="PF07715">
    <property type="entry name" value="Plug"/>
    <property type="match status" value="1"/>
</dbReference>
<keyword evidence="7 8" id="KW-0998">Cell outer membrane</keyword>
<keyword evidence="10" id="KW-0732">Signal</keyword>
<feature type="chain" id="PRO_5046712369" evidence="10">
    <location>
        <begin position="34"/>
        <end position="894"/>
    </location>
</feature>
<dbReference type="RefSeq" id="WP_379480316.1">
    <property type="nucleotide sequence ID" value="NZ_JBHLTL010000001.1"/>
</dbReference>
<feature type="domain" description="TonB-dependent receptor plug" evidence="12">
    <location>
        <begin position="60"/>
        <end position="185"/>
    </location>
</feature>
<evidence type="ECO:0000256" key="8">
    <source>
        <dbReference type="PROSITE-ProRule" id="PRU01360"/>
    </source>
</evidence>
<evidence type="ECO:0000313" key="14">
    <source>
        <dbReference type="Proteomes" id="UP001589943"/>
    </source>
</evidence>
<name>A0ABV6PG70_9SPHN</name>
<keyword evidence="14" id="KW-1185">Reference proteome</keyword>
<feature type="signal peptide" evidence="10">
    <location>
        <begin position="1"/>
        <end position="33"/>
    </location>
</feature>
<evidence type="ECO:0000256" key="5">
    <source>
        <dbReference type="ARBA" id="ARBA00023077"/>
    </source>
</evidence>
<evidence type="ECO:0000313" key="13">
    <source>
        <dbReference type="EMBL" id="MFC0588827.1"/>
    </source>
</evidence>
<comment type="similarity">
    <text evidence="8 9">Belongs to the TonB-dependent receptor family.</text>
</comment>
<evidence type="ECO:0000256" key="1">
    <source>
        <dbReference type="ARBA" id="ARBA00004571"/>
    </source>
</evidence>
<evidence type="ECO:0000259" key="12">
    <source>
        <dbReference type="Pfam" id="PF07715"/>
    </source>
</evidence>
<comment type="subcellular location">
    <subcellularLocation>
        <location evidence="1 8">Cell outer membrane</location>
        <topology evidence="1 8">Multi-pass membrane protein</topology>
    </subcellularLocation>
</comment>
<dbReference type="PROSITE" id="PS52016">
    <property type="entry name" value="TONB_DEPENDENT_REC_3"/>
    <property type="match status" value="1"/>
</dbReference>
<dbReference type="InterPro" id="IPR039426">
    <property type="entry name" value="TonB-dep_rcpt-like"/>
</dbReference>